<gene>
    <name evidence="2" type="ORF">MHSN_00770</name>
</gene>
<protein>
    <recommendedName>
        <fullName evidence="1">Lipoprotein-associated type-17 domain-containing protein</fullName>
    </recommendedName>
</protein>
<dbReference type="InterPro" id="IPR007326">
    <property type="entry name" value="Lipoprotein-assoc_dom"/>
</dbReference>
<dbReference type="RefSeq" id="WP_119863712.1">
    <property type="nucleotide sequence ID" value="NZ_CP008748.1"/>
</dbReference>
<dbReference type="EMBL" id="CP008748">
    <property type="protein sequence ID" value="ASI53746.1"/>
    <property type="molecule type" value="Genomic_DNA"/>
</dbReference>
<dbReference type="Proteomes" id="UP000264882">
    <property type="component" value="Chromosome"/>
</dbReference>
<name>A0A4P1QFW6_9BACT</name>
<feature type="domain" description="Lipoprotein-associated type-17" evidence="1">
    <location>
        <begin position="233"/>
        <end position="295"/>
    </location>
</feature>
<feature type="domain" description="Lipoprotein-associated type-17" evidence="1">
    <location>
        <begin position="317"/>
        <end position="397"/>
    </location>
</feature>
<feature type="domain" description="Lipoprotein-associated type-17" evidence="1">
    <location>
        <begin position="132"/>
        <end position="200"/>
    </location>
</feature>
<dbReference type="PROSITE" id="PS51257">
    <property type="entry name" value="PROKAR_LIPOPROTEIN"/>
    <property type="match status" value="1"/>
</dbReference>
<organism evidence="2 3">
    <name type="scientific">Metamycoplasma hyosynoviae</name>
    <dbReference type="NCBI Taxonomy" id="29559"/>
    <lineage>
        <taxon>Bacteria</taxon>
        <taxon>Bacillati</taxon>
        <taxon>Mycoplasmatota</taxon>
        <taxon>Mycoplasmoidales</taxon>
        <taxon>Metamycoplasmataceae</taxon>
        <taxon>Metamycoplasma</taxon>
    </lineage>
</organism>
<dbReference type="KEGG" id="mhyv:MHSN_00770"/>
<feature type="domain" description="Lipoprotein-associated type-17" evidence="1">
    <location>
        <begin position="434"/>
        <end position="494"/>
    </location>
</feature>
<reference evidence="2 3" key="1">
    <citation type="submission" date="2014-06" db="EMBL/GenBank/DDBJ databases">
        <title>The Whole Genome Sequence of Mycoplasma hyosynoviae strain ATCC 27095.</title>
        <authorList>
            <person name="Calcutt M.J."/>
            <person name="Foecking M.F."/>
        </authorList>
    </citation>
    <scope>NUCLEOTIDE SEQUENCE [LARGE SCALE GENOMIC DNA]</scope>
    <source>
        <strain evidence="2 3">M60</strain>
    </source>
</reference>
<accession>A0A4P1QFW6</accession>
<dbReference type="Pfam" id="PF04200">
    <property type="entry name" value="Lipoprotein_17"/>
    <property type="match status" value="5"/>
</dbReference>
<evidence type="ECO:0000313" key="3">
    <source>
        <dbReference type="Proteomes" id="UP000264882"/>
    </source>
</evidence>
<proteinExistence type="predicted"/>
<sequence>MRPKKLLLLTSFAIPGTLIPLSVSCKKINYEEDIKIKFKNNQNKENFFASDVEKNIEISSKTTVKYTIQKLDFDDTKGIATLTLLPTKNGKTDKTFKLNLSGFKKKLEAIVNKVGDVDLLDKSTSTVSNYITKHSQKLKEKIILPSLEGKKANEYFAEFKVSLTPILKIKDDNAGIAELTISYSLGDQFFEKKYEILGFQQQIQYQEDQLINSLGLIGLKDSENQYAHKYDNTEENLKKSLTSDKQNNVTTYLTKNEITITKAELADVNKNEGTASLKLTFSFKSNNSLTKTYAIKFKKYLVKVDDVIAQLGDLDLNDKNKNTTESYKKSIKVDNLVFSGIPRKTTTKFLNEIIDVQIEIKFETIDKLAGTAKVILTFKNVVTNESKQKEYQIQGLLKDLPLEQVLPKITNIDLKDKEKYSLDGYRLTFSDLFSQLTSTDNFGENITINEYLNSYTVNTEISLSEINGTSGKLSIKFSKDGKEESKEYTITGFKQKKTLEEVANSLGELSLEGSTELTLEKYLELNGDKLVEKLKSSNNINTKEELTAYAIIATVILKKVKGNSKDAKLKVKFTKISETKEKEYTLTNAFKENKLADLFDSLENIQLDGAESSDIIEYKKTNADLKTKIKVESKNAETIKNEIAAKNYSLEVVEISTFKYEDGSYALKITLKDNETNEFITKEFTPANKFKALTFEQVIEKAGSIDLNNKGSSLPYEYVIQYESEPFEEICATPEYLSFLKANGIEIKTFYLNQESEEEGTVKLTLVFKSNQFVAEYQKEYIIAGFKVNLSLDKVLEKITAVDLEDKATHTVDSYKKEFKFTLQEKITGTINSLSLAEFLTSNQTIITNAELEEKPGDSTTGVLTITFYKGEEKTKSFDIAGFKANKLSNFINETGKIKLSGSQSDINFYEYRQQHSSDLEAQLISDKISDNAAFKQKLTDAKVKLTSVKLVPTAKLKDGIGILQLELEDQDDATVKKTITSEIQFKVITIDEIVSELGVLDIKNKENMYAKLFASEFNTLNNEQKLEKFKFTKNSTEIQVKTILEKYGCEYEIKIAKIDDSHADLGSLLLYFGIKTEWGEGTVPTGIISGFKISPLLKLLEGKELELEGADPNLRISEYKKKFSDLTKQIKTKTENNEQFIKYLDEKGAELATVELVYSDESEPVLVITLKEKAEPRNTHKEYKVLTGILKKAYFEIVETTSNKDAILQKNWKYNDSFAINTTNIEFEQQDENWVTLLQNDKIYYDYKMNAFSTELNDGEKLLEIKNWDTKITFVNKDKPAKSKRTSNPEIEVKKSDDKVELEFRLCNFSKKEISSKIYKITYYI</sequence>
<evidence type="ECO:0000259" key="1">
    <source>
        <dbReference type="Pfam" id="PF04200"/>
    </source>
</evidence>
<keyword evidence="3" id="KW-1185">Reference proteome</keyword>
<feature type="domain" description="Lipoprotein-associated type-17" evidence="1">
    <location>
        <begin position="38"/>
        <end position="105"/>
    </location>
</feature>
<evidence type="ECO:0000313" key="2">
    <source>
        <dbReference type="EMBL" id="ASI53746.1"/>
    </source>
</evidence>